<dbReference type="Gene3D" id="3.90.650.10">
    <property type="entry name" value="PurM-like C-terminal domain"/>
    <property type="match status" value="1"/>
</dbReference>
<dbReference type="EMBL" id="JACATZ010000003">
    <property type="protein sequence ID" value="NWJ49027.1"/>
    <property type="molecule type" value="Genomic_DNA"/>
</dbReference>
<keyword evidence="9 15" id="KW-0658">Purine biosynthesis</keyword>
<evidence type="ECO:0000313" key="20">
    <source>
        <dbReference type="Proteomes" id="UP000521676"/>
    </source>
</evidence>
<dbReference type="Pfam" id="PF02769">
    <property type="entry name" value="AIRS_C"/>
    <property type="match status" value="1"/>
</dbReference>
<sequence>MENSTPLSYKGAGVDIEAGDEASSRAFMAARSTYRPEIIEKSGVVLFDARFQNYRHPMLIGGSDGVGTKLKIAFMTGRHNTVGIDLVAMCVNDLIRRGAEPLVFLPYFATGKLNTEVAEQVSEGVAEGCRRANCSIVGGETAEMPGFYAPGEYDMAGSCFGVVENDGIITGESIQPGDIILGLASSGLHSNGYSLARRAILPHYALEDTPSELNGQSLASALLEPTRIYVKSVLAVLKTGAVINGLAHITGSGFRKLYKIIPKELSARIDSESWTIPPIFKLIQAAGNVEQAEMFNTFNMGIGFAAVVPASDATAISALFAQHGEIAYQIGVIEKR</sequence>
<dbReference type="Pfam" id="PF00586">
    <property type="entry name" value="AIRS"/>
    <property type="match status" value="1"/>
</dbReference>
<keyword evidence="8 15" id="KW-0547">Nucleotide-binding</keyword>
<dbReference type="GO" id="GO:0004641">
    <property type="term" value="F:phosphoribosylformylglycinamidine cyclo-ligase activity"/>
    <property type="evidence" value="ECO:0007669"/>
    <property type="project" value="UniProtKB-UniRule"/>
</dbReference>
<dbReference type="GO" id="GO:0005524">
    <property type="term" value="F:ATP binding"/>
    <property type="evidence" value="ECO:0007669"/>
    <property type="project" value="UniProtKB-KW"/>
</dbReference>
<dbReference type="SUPFAM" id="SSF56042">
    <property type="entry name" value="PurM C-terminal domain-like"/>
    <property type="match status" value="1"/>
</dbReference>
<dbReference type="Gene3D" id="3.30.1330.10">
    <property type="entry name" value="PurM-like, N-terminal domain"/>
    <property type="match status" value="1"/>
</dbReference>
<dbReference type="Proteomes" id="UP000521676">
    <property type="component" value="Unassembled WGS sequence"/>
</dbReference>
<keyword evidence="10 15" id="KW-0067">ATP-binding</keyword>
<dbReference type="GO" id="GO:0004637">
    <property type="term" value="F:phosphoribosylamine-glycine ligase activity"/>
    <property type="evidence" value="ECO:0007669"/>
    <property type="project" value="TreeGrafter"/>
</dbReference>
<evidence type="ECO:0000256" key="11">
    <source>
        <dbReference type="ARBA" id="ARBA00031908"/>
    </source>
</evidence>
<proteinExistence type="inferred from homology"/>
<comment type="pathway">
    <text evidence="2 15">Purine metabolism; IMP biosynthesis via de novo pathway; 5-amino-1-(5-phospho-D-ribosyl)imidazole from N(2)-formyl-N(1)-(5-phospho-D-ribosyl)glycinamide: step 2/2.</text>
</comment>
<dbReference type="PANTHER" id="PTHR10520">
    <property type="entry name" value="TRIFUNCTIONAL PURINE BIOSYNTHETIC PROTEIN ADENOSINE-3-RELATED"/>
    <property type="match status" value="1"/>
</dbReference>
<evidence type="ECO:0000313" key="18">
    <source>
        <dbReference type="EMBL" id="NWJ49027.1"/>
    </source>
</evidence>
<dbReference type="GO" id="GO:0046084">
    <property type="term" value="P:adenine biosynthetic process"/>
    <property type="evidence" value="ECO:0007669"/>
    <property type="project" value="TreeGrafter"/>
</dbReference>
<name>A0A8T7MA62_9CHLR</name>
<evidence type="ECO:0000256" key="4">
    <source>
        <dbReference type="ARBA" id="ARBA00013047"/>
    </source>
</evidence>
<evidence type="ECO:0000256" key="12">
    <source>
        <dbReference type="ARBA" id="ARBA00032931"/>
    </source>
</evidence>
<evidence type="ECO:0000256" key="14">
    <source>
        <dbReference type="ARBA" id="ARBA00049057"/>
    </source>
</evidence>
<evidence type="ECO:0000256" key="13">
    <source>
        <dbReference type="ARBA" id="ARBA00033093"/>
    </source>
</evidence>
<evidence type="ECO:0000256" key="7">
    <source>
        <dbReference type="ARBA" id="ARBA00022598"/>
    </source>
</evidence>
<evidence type="ECO:0000256" key="2">
    <source>
        <dbReference type="ARBA" id="ARBA00004686"/>
    </source>
</evidence>
<evidence type="ECO:0000256" key="8">
    <source>
        <dbReference type="ARBA" id="ARBA00022741"/>
    </source>
</evidence>
<dbReference type="GO" id="GO:0005829">
    <property type="term" value="C:cytosol"/>
    <property type="evidence" value="ECO:0007669"/>
    <property type="project" value="TreeGrafter"/>
</dbReference>
<dbReference type="InterPro" id="IPR004733">
    <property type="entry name" value="PurM_cligase"/>
</dbReference>
<keyword evidence="7 15" id="KW-0436">Ligase</keyword>
<reference evidence="18 20" key="1">
    <citation type="submission" date="2020-06" db="EMBL/GenBank/DDBJ databases">
        <title>Anoxygenic phototrophic Chloroflexota member uses a Type I reaction center.</title>
        <authorList>
            <person name="Tsuji J.M."/>
            <person name="Shaw N.A."/>
            <person name="Nagashima S."/>
            <person name="Venkiteswaran J."/>
            <person name="Schiff S.L."/>
            <person name="Hanada S."/>
            <person name="Tank M."/>
            <person name="Neufeld J.D."/>
        </authorList>
    </citation>
    <scope>NUCLEOTIDE SEQUENCE [LARGE SCALE GENOMIC DNA]</scope>
    <source>
        <strain evidence="18">L227-S17</strain>
    </source>
</reference>
<feature type="domain" description="PurM-like N-terminal" evidence="16">
    <location>
        <begin position="62"/>
        <end position="163"/>
    </location>
</feature>
<dbReference type="Proteomes" id="UP001431572">
    <property type="component" value="Chromosome 2"/>
</dbReference>
<protein>
    <recommendedName>
        <fullName evidence="5 15">Phosphoribosylformylglycinamidine cyclo-ligase</fullName>
        <ecNumber evidence="4 15">6.3.3.1</ecNumber>
    </recommendedName>
    <alternativeName>
        <fullName evidence="12 15">AIR synthase</fullName>
    </alternativeName>
    <alternativeName>
        <fullName evidence="13 15">AIRS</fullName>
    </alternativeName>
    <alternativeName>
        <fullName evidence="11 15">Phosphoribosyl-aminoimidazole synthetase</fullName>
    </alternativeName>
</protein>
<keyword evidence="21" id="KW-1185">Reference proteome</keyword>
<gene>
    <name evidence="15 19" type="primary">purM</name>
    <name evidence="18" type="ORF">HXX08_24485</name>
    <name evidence="19" type="ORF">OZ401_004582</name>
</gene>
<organism evidence="18 20">
    <name type="scientific">Candidatus Chlorohelix allophototropha</name>
    <dbReference type="NCBI Taxonomy" id="3003348"/>
    <lineage>
        <taxon>Bacteria</taxon>
        <taxon>Bacillati</taxon>
        <taxon>Chloroflexota</taxon>
        <taxon>Chloroflexia</taxon>
        <taxon>Candidatus Chloroheliales</taxon>
        <taxon>Candidatus Chloroheliaceae</taxon>
        <taxon>Candidatus Chlorohelix</taxon>
    </lineage>
</organism>
<dbReference type="FunFam" id="3.90.650.10:FF:000011">
    <property type="entry name" value="Phosphoribosylformylglycinamidine cyclo-ligase"/>
    <property type="match status" value="1"/>
</dbReference>
<dbReference type="EC" id="6.3.3.1" evidence="4 15"/>
<evidence type="ECO:0000256" key="9">
    <source>
        <dbReference type="ARBA" id="ARBA00022755"/>
    </source>
</evidence>
<dbReference type="HAMAP" id="MF_00741">
    <property type="entry name" value="AIRS"/>
    <property type="match status" value="1"/>
</dbReference>
<dbReference type="PANTHER" id="PTHR10520:SF12">
    <property type="entry name" value="TRIFUNCTIONAL PURINE BIOSYNTHETIC PROTEIN ADENOSINE-3"/>
    <property type="match status" value="1"/>
</dbReference>
<dbReference type="GO" id="GO:0006189">
    <property type="term" value="P:'de novo' IMP biosynthetic process"/>
    <property type="evidence" value="ECO:0007669"/>
    <property type="project" value="UniProtKB-UniRule"/>
</dbReference>
<evidence type="ECO:0000313" key="21">
    <source>
        <dbReference type="Proteomes" id="UP001431572"/>
    </source>
</evidence>
<dbReference type="InterPro" id="IPR010918">
    <property type="entry name" value="PurM-like_C_dom"/>
</dbReference>
<dbReference type="SUPFAM" id="SSF55326">
    <property type="entry name" value="PurM N-terminal domain-like"/>
    <property type="match status" value="1"/>
</dbReference>
<dbReference type="CDD" id="cd02196">
    <property type="entry name" value="PurM"/>
    <property type="match status" value="1"/>
</dbReference>
<dbReference type="EMBL" id="CP128400">
    <property type="protein sequence ID" value="WJW68955.1"/>
    <property type="molecule type" value="Genomic_DNA"/>
</dbReference>
<comment type="catalytic activity">
    <reaction evidence="14 15">
        <text>2-formamido-N(1)-(5-O-phospho-beta-D-ribosyl)acetamidine + ATP = 5-amino-1-(5-phospho-beta-D-ribosyl)imidazole + ADP + phosphate + H(+)</text>
        <dbReference type="Rhea" id="RHEA:23032"/>
        <dbReference type="ChEBI" id="CHEBI:15378"/>
        <dbReference type="ChEBI" id="CHEBI:30616"/>
        <dbReference type="ChEBI" id="CHEBI:43474"/>
        <dbReference type="ChEBI" id="CHEBI:137981"/>
        <dbReference type="ChEBI" id="CHEBI:147287"/>
        <dbReference type="ChEBI" id="CHEBI:456216"/>
        <dbReference type="EC" id="6.3.3.1"/>
    </reaction>
</comment>
<dbReference type="FunFam" id="3.30.1330.10:FF:000001">
    <property type="entry name" value="Phosphoribosylformylglycinamidine cyclo-ligase"/>
    <property type="match status" value="1"/>
</dbReference>
<evidence type="ECO:0000256" key="5">
    <source>
        <dbReference type="ARBA" id="ARBA00020367"/>
    </source>
</evidence>
<dbReference type="NCBIfam" id="TIGR00878">
    <property type="entry name" value="purM"/>
    <property type="match status" value="1"/>
</dbReference>
<comment type="similarity">
    <text evidence="3 15">Belongs to the AIR synthase family.</text>
</comment>
<evidence type="ECO:0000313" key="19">
    <source>
        <dbReference type="EMBL" id="WJW68955.1"/>
    </source>
</evidence>
<keyword evidence="6 15" id="KW-0963">Cytoplasm</keyword>
<evidence type="ECO:0000256" key="15">
    <source>
        <dbReference type="HAMAP-Rule" id="MF_00741"/>
    </source>
</evidence>
<evidence type="ECO:0000259" key="17">
    <source>
        <dbReference type="Pfam" id="PF02769"/>
    </source>
</evidence>
<dbReference type="RefSeq" id="WP_341470860.1">
    <property type="nucleotide sequence ID" value="NZ_CP128400.1"/>
</dbReference>
<accession>A0A8T7MA62</accession>
<evidence type="ECO:0000256" key="10">
    <source>
        <dbReference type="ARBA" id="ARBA00022840"/>
    </source>
</evidence>
<evidence type="ECO:0000256" key="3">
    <source>
        <dbReference type="ARBA" id="ARBA00010280"/>
    </source>
</evidence>
<dbReference type="InterPro" id="IPR036921">
    <property type="entry name" value="PurM-like_N_sf"/>
</dbReference>
<feature type="domain" description="PurM-like C-terminal" evidence="17">
    <location>
        <begin position="175"/>
        <end position="335"/>
    </location>
</feature>
<comment type="subcellular location">
    <subcellularLocation>
        <location evidence="1 15">Cytoplasm</location>
    </subcellularLocation>
</comment>
<reference evidence="19" key="2">
    <citation type="journal article" date="2024" name="Nature">
        <title>Anoxygenic phototroph of the Chloroflexota uses a type I reaction centre.</title>
        <authorList>
            <person name="Tsuji J.M."/>
            <person name="Shaw N.A."/>
            <person name="Nagashima S."/>
            <person name="Venkiteswaran J.J."/>
            <person name="Schiff S.L."/>
            <person name="Watanabe T."/>
            <person name="Fukui M."/>
            <person name="Hanada S."/>
            <person name="Tank M."/>
            <person name="Neufeld J.D."/>
        </authorList>
    </citation>
    <scope>NUCLEOTIDE SEQUENCE</scope>
    <source>
        <strain evidence="19">L227-S17</strain>
    </source>
</reference>
<dbReference type="AlphaFoldDB" id="A0A8T7MA62"/>
<evidence type="ECO:0000256" key="1">
    <source>
        <dbReference type="ARBA" id="ARBA00004496"/>
    </source>
</evidence>
<evidence type="ECO:0000256" key="6">
    <source>
        <dbReference type="ARBA" id="ARBA00022490"/>
    </source>
</evidence>
<evidence type="ECO:0000259" key="16">
    <source>
        <dbReference type="Pfam" id="PF00586"/>
    </source>
</evidence>
<dbReference type="InterPro" id="IPR036676">
    <property type="entry name" value="PurM-like_C_sf"/>
</dbReference>
<dbReference type="InterPro" id="IPR016188">
    <property type="entry name" value="PurM-like_N"/>
</dbReference>